<keyword evidence="1 3" id="KW-0808">Transferase</keyword>
<dbReference type="CDD" id="cd01448">
    <property type="entry name" value="TST_Repeat_1"/>
    <property type="match status" value="1"/>
</dbReference>
<dbReference type="InterPro" id="IPR045078">
    <property type="entry name" value="TST/MPST-like"/>
</dbReference>
<evidence type="ECO:0000256" key="3">
    <source>
        <dbReference type="RuleBase" id="RU000507"/>
    </source>
</evidence>
<evidence type="ECO:0000256" key="1">
    <source>
        <dbReference type="ARBA" id="ARBA00022679"/>
    </source>
</evidence>
<reference evidence="5 6" key="1">
    <citation type="journal article" date="2019" name="BMC Genomics">
        <title>Chromosome level assembly and comparative genome analysis confirm lager-brewing yeasts originated from a single hybridization.</title>
        <authorList>
            <person name="Salazar A.N."/>
            <person name="Gorter de Vries A.R."/>
            <person name="van den Broek M."/>
            <person name="Brouwers N."/>
            <person name="de la Torre Cortes P."/>
            <person name="Kuijpers N.G.A."/>
            <person name="Daran J.G."/>
            <person name="Abeel T."/>
        </authorList>
    </citation>
    <scope>NUCLEOTIDE SEQUENCE [LARGE SCALE GENOMIC DNA]</scope>
    <source>
        <strain evidence="5 6">CBS 1483</strain>
    </source>
</reference>
<dbReference type="FunFam" id="3.40.250.10:FF:000069">
    <property type="entry name" value="Sulfurtransferase"/>
    <property type="match status" value="1"/>
</dbReference>
<proteinExistence type="predicted"/>
<evidence type="ECO:0000313" key="6">
    <source>
        <dbReference type="Proteomes" id="UP000501346"/>
    </source>
</evidence>
<dbReference type="GO" id="GO:0004792">
    <property type="term" value="F:thiosulfate-cyanide sulfurtransferase activity"/>
    <property type="evidence" value="ECO:0007669"/>
    <property type="project" value="InterPro"/>
</dbReference>
<dbReference type="FunFam" id="3.40.250.10:FF:000070">
    <property type="entry name" value="Sulfurtransferase"/>
    <property type="match status" value="1"/>
</dbReference>
<dbReference type="Pfam" id="PF00581">
    <property type="entry name" value="Rhodanese"/>
    <property type="match status" value="1"/>
</dbReference>
<keyword evidence="2" id="KW-0677">Repeat</keyword>
<feature type="domain" description="Rhodanese" evidence="4">
    <location>
        <begin position="177"/>
        <end position="299"/>
    </location>
</feature>
<dbReference type="PANTHER" id="PTHR11364:SF27">
    <property type="entry name" value="SULFURTRANSFERASE"/>
    <property type="match status" value="1"/>
</dbReference>
<name>A0A6C1E9S9_SACPS</name>
<dbReference type="CDD" id="cd01449">
    <property type="entry name" value="TST_Repeat_2"/>
    <property type="match status" value="1"/>
</dbReference>
<accession>A0A6C1E9S9</accession>
<gene>
    <name evidence="5" type="primary">TUM1_2</name>
    <name evidence="5" type="ORF">GRS66_008185</name>
</gene>
<dbReference type="SMART" id="SM00450">
    <property type="entry name" value="RHOD"/>
    <property type="match status" value="2"/>
</dbReference>
<dbReference type="OrthoDB" id="270167at2759"/>
<dbReference type="InterPro" id="IPR001307">
    <property type="entry name" value="Thiosulphate_STrfase_CS"/>
</dbReference>
<dbReference type="EMBL" id="CP049005">
    <property type="protein sequence ID" value="QID85603.1"/>
    <property type="molecule type" value="Genomic_DNA"/>
</dbReference>
<dbReference type="AlphaFoldDB" id="A0A6C1E9S9"/>
<dbReference type="PROSITE" id="PS00683">
    <property type="entry name" value="RHODANESE_2"/>
    <property type="match status" value="1"/>
</dbReference>
<evidence type="ECO:0000313" key="5">
    <source>
        <dbReference type="EMBL" id="QID85603.1"/>
    </source>
</evidence>
<organism evidence="5 6">
    <name type="scientific">Saccharomyces pastorianus</name>
    <name type="common">Lager yeast</name>
    <name type="synonym">Saccharomyces cerevisiae x Saccharomyces eubayanus</name>
    <dbReference type="NCBI Taxonomy" id="27292"/>
    <lineage>
        <taxon>Eukaryota</taxon>
        <taxon>Fungi</taxon>
        <taxon>Dikarya</taxon>
        <taxon>Ascomycota</taxon>
        <taxon>Saccharomycotina</taxon>
        <taxon>Saccharomycetes</taxon>
        <taxon>Saccharomycetales</taxon>
        <taxon>Saccharomycetaceae</taxon>
        <taxon>Saccharomyces</taxon>
    </lineage>
</organism>
<dbReference type="GO" id="GO:0005739">
    <property type="term" value="C:mitochondrion"/>
    <property type="evidence" value="ECO:0007669"/>
    <property type="project" value="TreeGrafter"/>
</dbReference>
<evidence type="ECO:0000259" key="4">
    <source>
        <dbReference type="PROSITE" id="PS50206"/>
    </source>
</evidence>
<dbReference type="InterPro" id="IPR001763">
    <property type="entry name" value="Rhodanese-like_dom"/>
</dbReference>
<dbReference type="Gene3D" id="3.40.250.10">
    <property type="entry name" value="Rhodanese-like domain"/>
    <property type="match status" value="2"/>
</dbReference>
<dbReference type="SUPFAM" id="SSF52821">
    <property type="entry name" value="Rhodanese/Cell cycle control phosphatase"/>
    <property type="match status" value="2"/>
</dbReference>
<evidence type="ECO:0000256" key="2">
    <source>
        <dbReference type="ARBA" id="ARBA00022737"/>
    </source>
</evidence>
<feature type="domain" description="Rhodanese" evidence="4">
    <location>
        <begin position="20"/>
        <end position="137"/>
    </location>
</feature>
<dbReference type="InterPro" id="IPR036873">
    <property type="entry name" value="Rhodanese-like_dom_sf"/>
</dbReference>
<sequence length="304" mass="34269">MLLFKLISPKVLVELVASKKVNRVIPVDATWYLPIWKLDSKQDFLTKPRIKNSIFFDIDAISDTESPYPHMFPPIQAFNDAMSNLGVQKDDILVVYDRVGNFSAPRCAWTLGVMGHPQVYLLNNFNEYQALNYPLDSTKVTAFSPYPKSRYEATKDLRDEEVVDYNEMLELVKRGELAKKFNFFDARSLGRFEGTAPEPRPDISSGHIPGAQPLPYTELLDPETKVYPEDGETMRAMVEKALKKLQCTLDPTKPTICSCGTGVSGAIIKTGLELAGVPNVRLYDGSWTEWVLKSDPKLIAKNRD</sequence>
<keyword evidence="6" id="KW-1185">Reference proteome</keyword>
<protein>
    <recommendedName>
        <fullName evidence="3">Sulfurtransferase</fullName>
    </recommendedName>
</protein>
<dbReference type="Proteomes" id="UP000501346">
    <property type="component" value="Chromosome SeVIII-SeXV"/>
</dbReference>
<dbReference type="PROSITE" id="PS50206">
    <property type="entry name" value="RHODANESE_3"/>
    <property type="match status" value="2"/>
</dbReference>
<dbReference type="PANTHER" id="PTHR11364">
    <property type="entry name" value="THIOSULFATE SULFERTANSFERASE"/>
    <property type="match status" value="1"/>
</dbReference>